<dbReference type="RefSeq" id="XP_066803785.1">
    <property type="nucleotide sequence ID" value="XM_066946284.1"/>
</dbReference>
<accession>A0AAW0YZV9</accession>
<feature type="compositionally biased region" description="Polar residues" evidence="1">
    <location>
        <begin position="54"/>
        <end position="69"/>
    </location>
</feature>
<evidence type="ECO:0000313" key="2">
    <source>
        <dbReference type="EMBL" id="KAK8858944.1"/>
    </source>
</evidence>
<reference evidence="2 3" key="1">
    <citation type="journal article" date="2024" name="bioRxiv">
        <title>Comparative genomics of Cryptococcus and Kwoniella reveals pathogenesis evolution and contrasting karyotype dynamics via intercentromeric recombination or chromosome fusion.</title>
        <authorList>
            <person name="Coelho M.A."/>
            <person name="David-Palma M."/>
            <person name="Shea T."/>
            <person name="Bowers K."/>
            <person name="McGinley-Smith S."/>
            <person name="Mohammad A.W."/>
            <person name="Gnirke A."/>
            <person name="Yurkov A.M."/>
            <person name="Nowrousian M."/>
            <person name="Sun S."/>
            <person name="Cuomo C.A."/>
            <person name="Heitman J."/>
        </authorList>
    </citation>
    <scope>NUCLEOTIDE SEQUENCE [LARGE SCALE GENOMIC DNA]</scope>
    <source>
        <strain evidence="2 3">CBS 13917</strain>
    </source>
</reference>
<dbReference type="GeneID" id="92180433"/>
<protein>
    <submittedName>
        <fullName evidence="2">Uncharacterized protein</fullName>
    </submittedName>
</protein>
<dbReference type="AlphaFoldDB" id="A0AAW0YZV9"/>
<dbReference type="EMBL" id="JBCAWK010000005">
    <property type="protein sequence ID" value="KAK8858944.1"/>
    <property type="molecule type" value="Genomic_DNA"/>
</dbReference>
<evidence type="ECO:0000256" key="1">
    <source>
        <dbReference type="SAM" id="MobiDB-lite"/>
    </source>
</evidence>
<feature type="region of interest" description="Disordered" evidence="1">
    <location>
        <begin position="1"/>
        <end position="118"/>
    </location>
</feature>
<proteinExistence type="predicted"/>
<feature type="compositionally biased region" description="Basic and acidic residues" evidence="1">
    <location>
        <begin position="39"/>
        <end position="49"/>
    </location>
</feature>
<feature type="compositionally biased region" description="Polar residues" evidence="1">
    <location>
        <begin position="1"/>
        <end position="38"/>
    </location>
</feature>
<dbReference type="KEGG" id="kne:92180433"/>
<dbReference type="Proteomes" id="UP001388673">
    <property type="component" value="Unassembled WGS sequence"/>
</dbReference>
<name>A0AAW0YZV9_9TREE</name>
<organism evidence="2 3">
    <name type="scientific">Kwoniella newhampshirensis</name>
    <dbReference type="NCBI Taxonomy" id="1651941"/>
    <lineage>
        <taxon>Eukaryota</taxon>
        <taxon>Fungi</taxon>
        <taxon>Dikarya</taxon>
        <taxon>Basidiomycota</taxon>
        <taxon>Agaricomycotina</taxon>
        <taxon>Tremellomycetes</taxon>
        <taxon>Tremellales</taxon>
        <taxon>Cryptococcaceae</taxon>
        <taxon>Kwoniella</taxon>
    </lineage>
</organism>
<gene>
    <name evidence="2" type="ORF">IAR55_003175</name>
</gene>
<sequence>MSSQKTDASMYNASAPDTSTAISQSTAGDATASPAETQQAERESVDRLDWAYSQEENSLYRPTSQQVSVTPRPRSGFPSSKRKSTNGGISGSNPAAGLSPAIGDKPRHSIWSSQEPRG</sequence>
<comment type="caution">
    <text evidence="2">The sequence shown here is derived from an EMBL/GenBank/DDBJ whole genome shotgun (WGS) entry which is preliminary data.</text>
</comment>
<evidence type="ECO:0000313" key="3">
    <source>
        <dbReference type="Proteomes" id="UP001388673"/>
    </source>
</evidence>
<keyword evidence="3" id="KW-1185">Reference proteome</keyword>